<dbReference type="GO" id="GO:0005634">
    <property type="term" value="C:nucleus"/>
    <property type="evidence" value="ECO:0007669"/>
    <property type="project" value="TreeGrafter"/>
</dbReference>
<reference evidence="3 4" key="1">
    <citation type="journal article" date="2023" name="bioRxiv">
        <title>Conserved and derived expression patterns and positive selection on dental genes reveal complex evolutionary context of ever-growing rodent molars.</title>
        <authorList>
            <person name="Calamari Z.T."/>
            <person name="Song A."/>
            <person name="Cohen E."/>
            <person name="Akter M."/>
            <person name="Roy R.D."/>
            <person name="Hallikas O."/>
            <person name="Christensen M.M."/>
            <person name="Li P."/>
            <person name="Marangoni P."/>
            <person name="Jernvall J."/>
            <person name="Klein O.D."/>
        </authorList>
    </citation>
    <scope>NUCLEOTIDE SEQUENCE [LARGE SCALE GENOMIC DNA]</scope>
    <source>
        <strain evidence="3">V071</strain>
    </source>
</reference>
<dbReference type="Proteomes" id="UP001488838">
    <property type="component" value="Unassembled WGS sequence"/>
</dbReference>
<dbReference type="InterPro" id="IPR000580">
    <property type="entry name" value="TSC22/Bun"/>
</dbReference>
<dbReference type="GO" id="GO:0008284">
    <property type="term" value="P:positive regulation of cell population proliferation"/>
    <property type="evidence" value="ECO:0007669"/>
    <property type="project" value="TreeGrafter"/>
</dbReference>
<name>A0AAW0J6D7_MYOGA</name>
<proteinExistence type="predicted"/>
<dbReference type="Gene3D" id="1.20.5.490">
    <property type="entry name" value="Single helix bin"/>
    <property type="match status" value="1"/>
</dbReference>
<dbReference type="Pfam" id="PF01166">
    <property type="entry name" value="TSC22"/>
    <property type="match status" value="1"/>
</dbReference>
<dbReference type="GO" id="GO:0005829">
    <property type="term" value="C:cytosol"/>
    <property type="evidence" value="ECO:0007669"/>
    <property type="project" value="TreeGrafter"/>
</dbReference>
<gene>
    <name evidence="3" type="ORF">U0070_014434</name>
</gene>
<comment type="caution">
    <text evidence="3">The sequence shown here is derived from an EMBL/GenBank/DDBJ whole genome shotgun (WGS) entry which is preliminary data.</text>
</comment>
<accession>A0AAW0J6D7</accession>
<keyword evidence="4" id="KW-1185">Reference proteome</keyword>
<evidence type="ECO:0000256" key="1">
    <source>
        <dbReference type="ARBA" id="ARBA00039911"/>
    </source>
</evidence>
<organism evidence="3 4">
    <name type="scientific">Myodes glareolus</name>
    <name type="common">Bank vole</name>
    <name type="synonym">Clethrionomys glareolus</name>
    <dbReference type="NCBI Taxonomy" id="447135"/>
    <lineage>
        <taxon>Eukaryota</taxon>
        <taxon>Metazoa</taxon>
        <taxon>Chordata</taxon>
        <taxon>Craniata</taxon>
        <taxon>Vertebrata</taxon>
        <taxon>Euteleostomi</taxon>
        <taxon>Mammalia</taxon>
        <taxon>Eutheria</taxon>
        <taxon>Euarchontoglires</taxon>
        <taxon>Glires</taxon>
        <taxon>Rodentia</taxon>
        <taxon>Myomorpha</taxon>
        <taxon>Muroidea</taxon>
        <taxon>Cricetidae</taxon>
        <taxon>Arvicolinae</taxon>
        <taxon>Myodes</taxon>
    </lineage>
</organism>
<dbReference type="EMBL" id="JBBHLL010000059">
    <property type="protein sequence ID" value="KAK7822335.1"/>
    <property type="molecule type" value="Genomic_DNA"/>
</dbReference>
<evidence type="ECO:0000313" key="4">
    <source>
        <dbReference type="Proteomes" id="UP001488838"/>
    </source>
</evidence>
<dbReference type="GO" id="GO:0043066">
    <property type="term" value="P:negative regulation of apoptotic process"/>
    <property type="evidence" value="ECO:0007669"/>
    <property type="project" value="TreeGrafter"/>
</dbReference>
<evidence type="ECO:0000256" key="2">
    <source>
        <dbReference type="SAM" id="MobiDB-lite"/>
    </source>
</evidence>
<feature type="compositionally biased region" description="Polar residues" evidence="2">
    <location>
        <begin position="39"/>
        <end position="51"/>
    </location>
</feature>
<protein>
    <recommendedName>
        <fullName evidence="1">TSC22 domain family protein 1</fullName>
    </recommendedName>
</protein>
<dbReference type="SUPFAM" id="SSF58026">
    <property type="entry name" value="Delta-sleep-inducing peptide immunoreactive peptide"/>
    <property type="match status" value="1"/>
</dbReference>
<dbReference type="AlphaFoldDB" id="A0AAW0J6D7"/>
<dbReference type="PANTHER" id="PTHR46745">
    <property type="entry name" value="TSC22 DOMAIN FAMILY PROTEIN 1"/>
    <property type="match status" value="1"/>
</dbReference>
<feature type="region of interest" description="Disordered" evidence="2">
    <location>
        <begin position="37"/>
        <end position="86"/>
    </location>
</feature>
<evidence type="ECO:0000313" key="3">
    <source>
        <dbReference type="EMBL" id="KAK7822335.1"/>
    </source>
</evidence>
<sequence length="86" mass="9251">MYADREEAEVLKGRIKELIEKSSQLEQGSNLLEKLASPEQLTHFQAQQQTGFPPATGATEPPAQPASQGSENPTALYDPTELAAAV</sequence>
<dbReference type="PANTHER" id="PTHR46745:SF1">
    <property type="entry name" value="TSC22 DOMAIN FAMILY PROTEIN 1"/>
    <property type="match status" value="1"/>
</dbReference>
<dbReference type="GO" id="GO:0006357">
    <property type="term" value="P:regulation of transcription by RNA polymerase II"/>
    <property type="evidence" value="ECO:0007669"/>
    <property type="project" value="InterPro"/>
</dbReference>